<keyword evidence="1" id="KW-0472">Membrane</keyword>
<dbReference type="HOGENOM" id="CLU_066064_1_0_1"/>
<dbReference type="EMBL" id="GL945437">
    <property type="protein sequence ID" value="EGO22387.1"/>
    <property type="molecule type" value="Genomic_DNA"/>
</dbReference>
<name>F8P2K2_SERL9</name>
<dbReference type="KEGG" id="sla:SERLADRAFT_473133"/>
<sequence length="242" mass="25984">MLNGFLVVSPLALLNLVVLFLAMLKFENPPLSLVLFVLLSIVPTSLKFHLIAGEKRAPASSGTPPLHFSGRIEVRSTSGSVEGYVRNWNSAASVSGVNYGGPDEELHVNFYTTPSGTGPVNILTTNPNFPAPYYIGTSTNATLGVNSANIVGFNNVAETPAGSPPVSIDGQEAESSIWSINPNTREIKAQYVNTDGTYPRTLIFYDIRENSIFFGGDINAYNKEHVDTPASVVKFYLAAIAN</sequence>
<feature type="transmembrane region" description="Helical" evidence="1">
    <location>
        <begin position="31"/>
        <end position="52"/>
    </location>
</feature>
<evidence type="ECO:0000256" key="1">
    <source>
        <dbReference type="SAM" id="Phobius"/>
    </source>
</evidence>
<dbReference type="Proteomes" id="UP000008064">
    <property type="component" value="Unassembled WGS sequence"/>
</dbReference>
<reference evidence="2" key="1">
    <citation type="submission" date="2011-04" db="EMBL/GenBank/DDBJ databases">
        <title>Evolution of plant cell wall degrading machinery underlies the functional diversity of forest fungi.</title>
        <authorList>
            <consortium name="US DOE Joint Genome Institute (JGI-PGF)"/>
            <person name="Eastwood D.C."/>
            <person name="Floudas D."/>
            <person name="Binder M."/>
            <person name="Majcherczyk A."/>
            <person name="Schneider P."/>
            <person name="Aerts A."/>
            <person name="Asiegbu F.O."/>
            <person name="Baker S.E."/>
            <person name="Barry K."/>
            <person name="Bendiksby M."/>
            <person name="Blumentritt M."/>
            <person name="Coutinho P.M."/>
            <person name="Cullen D."/>
            <person name="Cullen D."/>
            <person name="Gathman A."/>
            <person name="Goodell B."/>
            <person name="Henrissat B."/>
            <person name="Ihrmark K."/>
            <person name="Kauserud H."/>
            <person name="Kohler A."/>
            <person name="LaButti K."/>
            <person name="Lapidus A."/>
            <person name="Lavin J.L."/>
            <person name="Lee Y.-H."/>
            <person name="Lindquist E."/>
            <person name="Lilly W."/>
            <person name="Lucas S."/>
            <person name="Morin E."/>
            <person name="Murat C."/>
            <person name="Oguiza J.A."/>
            <person name="Park J."/>
            <person name="Pisabarro A.G."/>
            <person name="Riley R."/>
            <person name="Rosling A."/>
            <person name="Salamov A."/>
            <person name="Schmidt O."/>
            <person name="Schmutz J."/>
            <person name="Skrede I."/>
            <person name="Stenlid J."/>
            <person name="Wiebenga A."/>
            <person name="Xie X."/>
            <person name="Kues U."/>
            <person name="Hibbett D.S."/>
            <person name="Hoffmeister D."/>
            <person name="Hogberg N."/>
            <person name="Martin F."/>
            <person name="Grigoriev I.V."/>
            <person name="Watkinson S.C."/>
        </authorList>
    </citation>
    <scope>NUCLEOTIDE SEQUENCE</scope>
    <source>
        <strain evidence="2">S7.9</strain>
    </source>
</reference>
<dbReference type="AlphaFoldDB" id="F8P2K2"/>
<feature type="transmembrane region" description="Helical" evidence="1">
    <location>
        <begin position="6"/>
        <end position="24"/>
    </location>
</feature>
<dbReference type="OrthoDB" id="3167181at2759"/>
<accession>F8P2K2</accession>
<dbReference type="RefSeq" id="XP_007320925.1">
    <property type="nucleotide sequence ID" value="XM_007320863.1"/>
</dbReference>
<gene>
    <name evidence="2" type="ORF">SERLADRAFT_473133</name>
</gene>
<keyword evidence="1" id="KW-1133">Transmembrane helix</keyword>
<dbReference type="GeneID" id="18820251"/>
<evidence type="ECO:0000313" key="2">
    <source>
        <dbReference type="EMBL" id="EGO22387.1"/>
    </source>
</evidence>
<keyword evidence="1" id="KW-0812">Transmembrane</keyword>
<organism>
    <name type="scientific">Serpula lacrymans var. lacrymans (strain S7.9)</name>
    <name type="common">Dry rot fungus</name>
    <dbReference type="NCBI Taxonomy" id="578457"/>
    <lineage>
        <taxon>Eukaryota</taxon>
        <taxon>Fungi</taxon>
        <taxon>Dikarya</taxon>
        <taxon>Basidiomycota</taxon>
        <taxon>Agaricomycotina</taxon>
        <taxon>Agaricomycetes</taxon>
        <taxon>Agaricomycetidae</taxon>
        <taxon>Boletales</taxon>
        <taxon>Coniophorineae</taxon>
        <taxon>Serpulaceae</taxon>
        <taxon>Serpula</taxon>
    </lineage>
</organism>
<protein>
    <submittedName>
        <fullName evidence="2">Uncharacterized protein</fullName>
    </submittedName>
</protein>
<proteinExistence type="predicted"/>